<evidence type="ECO:0000256" key="1">
    <source>
        <dbReference type="ARBA" id="ARBA00004141"/>
    </source>
</evidence>
<evidence type="ECO:0000313" key="9">
    <source>
        <dbReference type="EMBL" id="KAJ5454653.1"/>
    </source>
</evidence>
<dbReference type="PANTHER" id="PTHR33048">
    <property type="entry name" value="PTH11-LIKE INTEGRAL MEMBRANE PROTEIN (AFU_ORTHOLOGUE AFUA_5G11245)"/>
    <property type="match status" value="1"/>
</dbReference>
<sequence length="348" mass="38453">MSILSRRSSTHDAGPQLLKDVWALTATAILIVVLRIIAKLRIGKFGPDDLLMGFALCLATVGSVMLTIGIKRGFGRNEDDLDTNSISKVVIFDYLTQTFGLAGGALGRVSFIVFIIGLLASRKWHRVVFWVLIGLQVVVNSMFIVILFVQCPGHGSAIWDHDKPKCWNTLVQAYYGYFQGAFNATTDLYLAVFPTAILWRLNLKLRVKLGLVALLGLGIFAMVAAIIKTVETRVLASYVIDTTNATVNYDRWLYVETHLVIITASIPCIRSFLSPMNGQTYTSKDTHELGSPYVVSSSVYTRKTKKRELSLDRKQILNASGGNLSSEDICHSDNHDDIHDSGVRANLP</sequence>
<evidence type="ECO:0000256" key="6">
    <source>
        <dbReference type="SAM" id="MobiDB-lite"/>
    </source>
</evidence>
<evidence type="ECO:0000256" key="5">
    <source>
        <dbReference type="ARBA" id="ARBA00038359"/>
    </source>
</evidence>
<dbReference type="AlphaFoldDB" id="A0AAD6C8I8"/>
<evidence type="ECO:0000256" key="7">
    <source>
        <dbReference type="SAM" id="Phobius"/>
    </source>
</evidence>
<dbReference type="PANTHER" id="PTHR33048:SF155">
    <property type="entry name" value="INTEGRAL MEMBRANE PROTEIN"/>
    <property type="match status" value="1"/>
</dbReference>
<dbReference type="InterPro" id="IPR049326">
    <property type="entry name" value="Rhodopsin_dom_fungi"/>
</dbReference>
<dbReference type="Pfam" id="PF20684">
    <property type="entry name" value="Fung_rhodopsin"/>
    <property type="match status" value="1"/>
</dbReference>
<gene>
    <name evidence="9" type="ORF">N7458_005609</name>
</gene>
<name>A0AAD6C8I8_9EURO</name>
<keyword evidence="2 7" id="KW-0812">Transmembrane</keyword>
<evidence type="ECO:0000256" key="4">
    <source>
        <dbReference type="ARBA" id="ARBA00023136"/>
    </source>
</evidence>
<feature type="transmembrane region" description="Helical" evidence="7">
    <location>
        <begin position="209"/>
        <end position="227"/>
    </location>
</feature>
<feature type="transmembrane region" description="Helical" evidence="7">
    <location>
        <begin position="177"/>
        <end position="197"/>
    </location>
</feature>
<reference evidence="9" key="2">
    <citation type="journal article" date="2023" name="IMA Fungus">
        <title>Comparative genomic study of the Penicillium genus elucidates a diverse pangenome and 15 lateral gene transfer events.</title>
        <authorList>
            <person name="Petersen C."/>
            <person name="Sorensen T."/>
            <person name="Nielsen M.R."/>
            <person name="Sondergaard T.E."/>
            <person name="Sorensen J.L."/>
            <person name="Fitzpatrick D.A."/>
            <person name="Frisvad J.C."/>
            <person name="Nielsen K.L."/>
        </authorList>
    </citation>
    <scope>NUCLEOTIDE SEQUENCE</scope>
    <source>
        <strain evidence="9">IBT 16125</strain>
    </source>
</reference>
<protein>
    <recommendedName>
        <fullName evidence="8">Rhodopsin domain-containing protein</fullName>
    </recommendedName>
</protein>
<comment type="subcellular location">
    <subcellularLocation>
        <location evidence="1">Membrane</location>
        <topology evidence="1">Multi-pass membrane protein</topology>
    </subcellularLocation>
</comment>
<feature type="region of interest" description="Disordered" evidence="6">
    <location>
        <begin position="328"/>
        <end position="348"/>
    </location>
</feature>
<dbReference type="RefSeq" id="XP_056767609.1">
    <property type="nucleotide sequence ID" value="XM_056908991.1"/>
</dbReference>
<feature type="transmembrane region" description="Helical" evidence="7">
    <location>
        <begin position="127"/>
        <end position="149"/>
    </location>
</feature>
<feature type="domain" description="Rhodopsin" evidence="8">
    <location>
        <begin position="34"/>
        <end position="273"/>
    </location>
</feature>
<feature type="transmembrane region" description="Helical" evidence="7">
    <location>
        <begin position="50"/>
        <end position="70"/>
    </location>
</feature>
<dbReference type="EMBL" id="JAPVEA010000005">
    <property type="protein sequence ID" value="KAJ5454653.1"/>
    <property type="molecule type" value="Genomic_DNA"/>
</dbReference>
<dbReference type="Proteomes" id="UP001213681">
    <property type="component" value="Unassembled WGS sequence"/>
</dbReference>
<evidence type="ECO:0000256" key="3">
    <source>
        <dbReference type="ARBA" id="ARBA00022989"/>
    </source>
</evidence>
<evidence type="ECO:0000256" key="2">
    <source>
        <dbReference type="ARBA" id="ARBA00022692"/>
    </source>
</evidence>
<evidence type="ECO:0000259" key="8">
    <source>
        <dbReference type="Pfam" id="PF20684"/>
    </source>
</evidence>
<dbReference type="InterPro" id="IPR052337">
    <property type="entry name" value="SAT4-like"/>
</dbReference>
<feature type="compositionally biased region" description="Basic and acidic residues" evidence="6">
    <location>
        <begin position="328"/>
        <end position="342"/>
    </location>
</feature>
<organism evidence="9 10">
    <name type="scientific">Penicillium daleae</name>
    <dbReference type="NCBI Taxonomy" id="63821"/>
    <lineage>
        <taxon>Eukaryota</taxon>
        <taxon>Fungi</taxon>
        <taxon>Dikarya</taxon>
        <taxon>Ascomycota</taxon>
        <taxon>Pezizomycotina</taxon>
        <taxon>Eurotiomycetes</taxon>
        <taxon>Eurotiomycetidae</taxon>
        <taxon>Eurotiales</taxon>
        <taxon>Aspergillaceae</taxon>
        <taxon>Penicillium</taxon>
    </lineage>
</organism>
<accession>A0AAD6C8I8</accession>
<feature type="transmembrane region" description="Helical" evidence="7">
    <location>
        <begin position="20"/>
        <end position="38"/>
    </location>
</feature>
<keyword evidence="4 7" id="KW-0472">Membrane</keyword>
<comment type="caution">
    <text evidence="9">The sequence shown here is derived from an EMBL/GenBank/DDBJ whole genome shotgun (WGS) entry which is preliminary data.</text>
</comment>
<keyword evidence="3 7" id="KW-1133">Transmembrane helix</keyword>
<proteinExistence type="inferred from homology"/>
<feature type="transmembrane region" description="Helical" evidence="7">
    <location>
        <begin position="99"/>
        <end position="120"/>
    </location>
</feature>
<dbReference type="GeneID" id="81599234"/>
<keyword evidence="10" id="KW-1185">Reference proteome</keyword>
<dbReference type="GO" id="GO:0016020">
    <property type="term" value="C:membrane"/>
    <property type="evidence" value="ECO:0007669"/>
    <property type="project" value="UniProtKB-SubCell"/>
</dbReference>
<reference evidence="9" key="1">
    <citation type="submission" date="2022-12" db="EMBL/GenBank/DDBJ databases">
        <authorList>
            <person name="Petersen C."/>
        </authorList>
    </citation>
    <scope>NUCLEOTIDE SEQUENCE</scope>
    <source>
        <strain evidence="9">IBT 16125</strain>
    </source>
</reference>
<comment type="similarity">
    <text evidence="5">Belongs to the SAT4 family.</text>
</comment>
<evidence type="ECO:0000313" key="10">
    <source>
        <dbReference type="Proteomes" id="UP001213681"/>
    </source>
</evidence>